<name>A0A7Z2ZNZ3_9BACL</name>
<dbReference type="InterPro" id="IPR036249">
    <property type="entry name" value="Thioredoxin-like_sf"/>
</dbReference>
<keyword evidence="1" id="KW-1015">Disulfide bond</keyword>
<proteinExistence type="predicted"/>
<dbReference type="PANTHER" id="PTHR42852">
    <property type="entry name" value="THIOL:DISULFIDE INTERCHANGE PROTEIN DSBE"/>
    <property type="match status" value="1"/>
</dbReference>
<dbReference type="Proteomes" id="UP000502248">
    <property type="component" value="Chromosome"/>
</dbReference>
<dbReference type="InterPro" id="IPR013766">
    <property type="entry name" value="Thioredoxin_domain"/>
</dbReference>
<feature type="transmembrane region" description="Helical" evidence="2">
    <location>
        <begin position="162"/>
        <end position="180"/>
    </location>
</feature>
<dbReference type="SUPFAM" id="SSF52833">
    <property type="entry name" value="Thioredoxin-like"/>
    <property type="match status" value="1"/>
</dbReference>
<dbReference type="Pfam" id="PF00578">
    <property type="entry name" value="AhpC-TSA"/>
    <property type="match status" value="1"/>
</dbReference>
<sequence>MPNIQVGTFVLNIELLIYIVAGMVGVLAVHYRQRRHPDRERIVSDAWNAVFLWILVWKGSLFLFDPASVIAQPLSLAFFSGGAKGMWLASLIVAAFLGFRHFRRLGARQTAAVIAVMGAGWAMSVTLAQIVFSDSAGNAVYLIFVLSGAAMVLLLSPSPRYAAQAFVILLVGTAILYTLLDSTERAANSPEERAASGAEVGARKAQLAPEFELTDLEGNSVKLSDYRGKTVLLNFWATWCRVCQAEMPHVEKLYRQYKDQDVIILSVNATSQERDVQRVAQYANKELLSFPIVLDEEGDVLKRYKVTAYPTTYIIDPSGVIQDRYLGAISYESMKKAVRKA</sequence>
<dbReference type="CDD" id="cd02966">
    <property type="entry name" value="TlpA_like_family"/>
    <property type="match status" value="1"/>
</dbReference>
<dbReference type="Gene3D" id="3.40.30.10">
    <property type="entry name" value="Glutaredoxin"/>
    <property type="match status" value="1"/>
</dbReference>
<feature type="domain" description="Thioredoxin" evidence="3">
    <location>
        <begin position="202"/>
        <end position="341"/>
    </location>
</feature>
<dbReference type="PROSITE" id="PS51352">
    <property type="entry name" value="THIOREDOXIN_2"/>
    <property type="match status" value="1"/>
</dbReference>
<feature type="transmembrane region" description="Helical" evidence="2">
    <location>
        <begin position="42"/>
        <end position="64"/>
    </location>
</feature>
<reference evidence="4 5" key="1">
    <citation type="submission" date="2020-04" db="EMBL/GenBank/DDBJ databases">
        <title>Genome sequencing of novel species.</title>
        <authorList>
            <person name="Heo J."/>
            <person name="Kim S.-J."/>
            <person name="Kim J.-S."/>
            <person name="Hong S.-B."/>
            <person name="Kwon S.-W."/>
        </authorList>
    </citation>
    <scope>NUCLEOTIDE SEQUENCE [LARGE SCALE GENOMIC DNA]</scope>
    <source>
        <strain evidence="4 5">MFER-1</strain>
    </source>
</reference>
<organism evidence="4 5">
    <name type="scientific">Cohnella herbarum</name>
    <dbReference type="NCBI Taxonomy" id="2728023"/>
    <lineage>
        <taxon>Bacteria</taxon>
        <taxon>Bacillati</taxon>
        <taxon>Bacillota</taxon>
        <taxon>Bacilli</taxon>
        <taxon>Bacillales</taxon>
        <taxon>Paenibacillaceae</taxon>
        <taxon>Cohnella</taxon>
    </lineage>
</organism>
<evidence type="ECO:0000256" key="1">
    <source>
        <dbReference type="ARBA" id="ARBA00023157"/>
    </source>
</evidence>
<accession>A0A7Z2ZNZ3</accession>
<feature type="transmembrane region" description="Helical" evidence="2">
    <location>
        <begin position="111"/>
        <end position="132"/>
    </location>
</feature>
<keyword evidence="5" id="KW-1185">Reference proteome</keyword>
<feature type="transmembrane region" description="Helical" evidence="2">
    <location>
        <begin position="6"/>
        <end position="30"/>
    </location>
</feature>
<gene>
    <name evidence="4" type="ORF">HH215_21610</name>
</gene>
<evidence type="ECO:0000313" key="5">
    <source>
        <dbReference type="Proteomes" id="UP000502248"/>
    </source>
</evidence>
<evidence type="ECO:0000313" key="4">
    <source>
        <dbReference type="EMBL" id="QJD85522.1"/>
    </source>
</evidence>
<dbReference type="KEGG" id="cheb:HH215_21610"/>
<feature type="transmembrane region" description="Helical" evidence="2">
    <location>
        <begin position="76"/>
        <end position="99"/>
    </location>
</feature>
<dbReference type="InterPro" id="IPR000866">
    <property type="entry name" value="AhpC/TSA"/>
</dbReference>
<protein>
    <submittedName>
        <fullName evidence="4">Redoxin domain-containing protein</fullName>
    </submittedName>
</protein>
<dbReference type="GO" id="GO:0016209">
    <property type="term" value="F:antioxidant activity"/>
    <property type="evidence" value="ECO:0007669"/>
    <property type="project" value="InterPro"/>
</dbReference>
<dbReference type="RefSeq" id="WP_169281783.1">
    <property type="nucleotide sequence ID" value="NZ_CP051680.1"/>
</dbReference>
<keyword evidence="2" id="KW-0472">Membrane</keyword>
<evidence type="ECO:0000259" key="3">
    <source>
        <dbReference type="PROSITE" id="PS51352"/>
    </source>
</evidence>
<feature type="transmembrane region" description="Helical" evidence="2">
    <location>
        <begin position="138"/>
        <end position="155"/>
    </location>
</feature>
<keyword evidence="2" id="KW-1133">Transmembrane helix</keyword>
<evidence type="ECO:0000256" key="2">
    <source>
        <dbReference type="SAM" id="Phobius"/>
    </source>
</evidence>
<dbReference type="InterPro" id="IPR050553">
    <property type="entry name" value="Thioredoxin_ResA/DsbE_sf"/>
</dbReference>
<dbReference type="PANTHER" id="PTHR42852:SF17">
    <property type="entry name" value="THIOREDOXIN-LIKE PROTEIN HI_1115"/>
    <property type="match status" value="1"/>
</dbReference>
<dbReference type="AlphaFoldDB" id="A0A7Z2ZNZ3"/>
<keyword evidence="2" id="KW-0812">Transmembrane</keyword>
<dbReference type="EMBL" id="CP051680">
    <property type="protein sequence ID" value="QJD85522.1"/>
    <property type="molecule type" value="Genomic_DNA"/>
</dbReference>
<dbReference type="GO" id="GO:0016491">
    <property type="term" value="F:oxidoreductase activity"/>
    <property type="evidence" value="ECO:0007669"/>
    <property type="project" value="InterPro"/>
</dbReference>